<evidence type="ECO:0000256" key="7">
    <source>
        <dbReference type="ARBA" id="ARBA00023136"/>
    </source>
</evidence>
<organism evidence="9 10">
    <name type="scientific">Ectothiorhodospira magna</name>
    <dbReference type="NCBI Taxonomy" id="867345"/>
    <lineage>
        <taxon>Bacteria</taxon>
        <taxon>Pseudomonadati</taxon>
        <taxon>Pseudomonadota</taxon>
        <taxon>Gammaproteobacteria</taxon>
        <taxon>Chromatiales</taxon>
        <taxon>Ectothiorhodospiraceae</taxon>
        <taxon>Ectothiorhodospira</taxon>
    </lineage>
</organism>
<dbReference type="Pfam" id="PF12857">
    <property type="entry name" value="TOBE_3"/>
    <property type="match status" value="1"/>
</dbReference>
<protein>
    <submittedName>
        <fullName evidence="9">Sulfate transport system ATP-binding protein</fullName>
    </submittedName>
</protein>
<dbReference type="CDD" id="cd03296">
    <property type="entry name" value="ABC_CysA_sulfate_importer"/>
    <property type="match status" value="1"/>
</dbReference>
<keyword evidence="4 9" id="KW-0067">ATP-binding</keyword>
<dbReference type="GO" id="GO:0005524">
    <property type="term" value="F:ATP binding"/>
    <property type="evidence" value="ECO:0007669"/>
    <property type="project" value="UniProtKB-KW"/>
</dbReference>
<evidence type="ECO:0000256" key="3">
    <source>
        <dbReference type="ARBA" id="ARBA00022741"/>
    </source>
</evidence>
<dbReference type="InterPro" id="IPR027417">
    <property type="entry name" value="P-loop_NTPase"/>
</dbReference>
<dbReference type="InterPro" id="IPR005666">
    <property type="entry name" value="Sulph_transpt1"/>
</dbReference>
<keyword evidence="3" id="KW-0547">Nucleotide-binding</keyword>
<accession>A0A1H9BAG5</accession>
<keyword evidence="7" id="KW-0472">Membrane</keyword>
<keyword evidence="5" id="KW-1278">Translocase</keyword>
<dbReference type="AlphaFoldDB" id="A0A1H9BAG5"/>
<dbReference type="EMBL" id="FOFO01000008">
    <property type="protein sequence ID" value="SEP86010.1"/>
    <property type="molecule type" value="Genomic_DNA"/>
</dbReference>
<evidence type="ECO:0000256" key="2">
    <source>
        <dbReference type="ARBA" id="ARBA00022475"/>
    </source>
</evidence>
<reference evidence="9 10" key="1">
    <citation type="submission" date="2016-10" db="EMBL/GenBank/DDBJ databases">
        <authorList>
            <person name="de Groot N.N."/>
        </authorList>
    </citation>
    <scope>NUCLEOTIDE SEQUENCE [LARGE SCALE GENOMIC DNA]</scope>
    <source>
        <strain evidence="9 10">B7-7</strain>
    </source>
</reference>
<keyword evidence="10" id="KW-1185">Reference proteome</keyword>
<keyword evidence="2" id="KW-1003">Cell membrane</keyword>
<dbReference type="PANTHER" id="PTHR42781:SF4">
    <property type="entry name" value="SPERMIDINE_PUTRESCINE IMPORT ATP-BINDING PROTEIN POTA"/>
    <property type="match status" value="1"/>
</dbReference>
<dbReference type="InterPro" id="IPR024765">
    <property type="entry name" value="TOBE-like"/>
</dbReference>
<dbReference type="GO" id="GO:0043190">
    <property type="term" value="C:ATP-binding cassette (ABC) transporter complex"/>
    <property type="evidence" value="ECO:0007669"/>
    <property type="project" value="InterPro"/>
</dbReference>
<evidence type="ECO:0000256" key="4">
    <source>
        <dbReference type="ARBA" id="ARBA00022840"/>
    </source>
</evidence>
<dbReference type="PROSITE" id="PS00211">
    <property type="entry name" value="ABC_TRANSPORTER_1"/>
    <property type="match status" value="1"/>
</dbReference>
<evidence type="ECO:0000256" key="6">
    <source>
        <dbReference type="ARBA" id="ARBA00023032"/>
    </source>
</evidence>
<dbReference type="SUPFAM" id="SSF50331">
    <property type="entry name" value="MOP-like"/>
    <property type="match status" value="1"/>
</dbReference>
<dbReference type="InterPro" id="IPR003439">
    <property type="entry name" value="ABC_transporter-like_ATP-bd"/>
</dbReference>
<dbReference type="PROSITE" id="PS50893">
    <property type="entry name" value="ABC_TRANSPORTER_2"/>
    <property type="match status" value="1"/>
</dbReference>
<dbReference type="STRING" id="867345.SAMN05421693_10854"/>
<evidence type="ECO:0000313" key="9">
    <source>
        <dbReference type="EMBL" id="SEP86010.1"/>
    </source>
</evidence>
<sequence length="369" mass="40745">MSIEIEHVNKRFGHFVAVDNVSLSLPAGQLTALLGPSGSGKTTLLRIIAGLEHADSGRIRFHGEDATDVHVSRRGVGFVFQHYALFKHMTVFDNVAYGLTVKPRRLRPGKAEIRRRVMELLELVQLDWTAHRLPSQLSGGQRQRIALARALAVEPKVLLLDEPFGALDAQVRAELRRWLRRLHDDIHLTTVFVTHDQEEALEVSDRIVVMNQGRVEQEGTPEAVYDHPVNPFVFSFLGQVNLFHARVQDGQARIGDLALPMAAPDHQPEGDGLAYVRPHDIEILAEDDGQGALAAVIQGITVVGPTARLELKVAGGKDLIHAELPKTQLAPLGLSPGMKTWVRPVNSRVFVGHRNQNPPVAEPALHPRD</sequence>
<dbReference type="SMART" id="SM00382">
    <property type="entry name" value="AAA"/>
    <property type="match status" value="1"/>
</dbReference>
<dbReference type="NCBIfam" id="TIGR00968">
    <property type="entry name" value="3a0106s01"/>
    <property type="match status" value="1"/>
</dbReference>
<evidence type="ECO:0000256" key="5">
    <source>
        <dbReference type="ARBA" id="ARBA00022967"/>
    </source>
</evidence>
<dbReference type="FunFam" id="3.40.50.300:FF:000227">
    <property type="entry name" value="Sulfate/thiosulfate import ATP-binding protein CysA"/>
    <property type="match status" value="1"/>
</dbReference>
<proteinExistence type="predicted"/>
<evidence type="ECO:0000256" key="1">
    <source>
        <dbReference type="ARBA" id="ARBA00022448"/>
    </source>
</evidence>
<feature type="domain" description="ABC transporter" evidence="8">
    <location>
        <begin position="3"/>
        <end position="237"/>
    </location>
</feature>
<dbReference type="Pfam" id="PF00005">
    <property type="entry name" value="ABC_tran"/>
    <property type="match status" value="1"/>
</dbReference>
<dbReference type="PANTHER" id="PTHR42781">
    <property type="entry name" value="SPERMIDINE/PUTRESCINE IMPORT ATP-BINDING PROTEIN POTA"/>
    <property type="match status" value="1"/>
</dbReference>
<dbReference type="Gene3D" id="3.40.50.300">
    <property type="entry name" value="P-loop containing nucleotide triphosphate hydrolases"/>
    <property type="match status" value="1"/>
</dbReference>
<dbReference type="InterPro" id="IPR017871">
    <property type="entry name" value="ABC_transporter-like_CS"/>
</dbReference>
<dbReference type="SUPFAM" id="SSF52540">
    <property type="entry name" value="P-loop containing nucleoside triphosphate hydrolases"/>
    <property type="match status" value="1"/>
</dbReference>
<dbReference type="InterPro" id="IPR008995">
    <property type="entry name" value="Mo/tungstate-bd_C_term_dom"/>
</dbReference>
<dbReference type="RefSeq" id="WP_090205188.1">
    <property type="nucleotide sequence ID" value="NZ_FOFO01000008.1"/>
</dbReference>
<dbReference type="InterPro" id="IPR050093">
    <property type="entry name" value="ABC_SmlMolc_Importer"/>
</dbReference>
<dbReference type="InterPro" id="IPR003593">
    <property type="entry name" value="AAA+_ATPase"/>
</dbReference>
<gene>
    <name evidence="9" type="ORF">SAMN05421693_10854</name>
</gene>
<dbReference type="InterPro" id="IPR041193">
    <property type="entry name" value="CysA_C"/>
</dbReference>
<dbReference type="Pfam" id="PF17850">
    <property type="entry name" value="CysA_C_terminal"/>
    <property type="match status" value="1"/>
</dbReference>
<dbReference type="Proteomes" id="UP000199496">
    <property type="component" value="Unassembled WGS sequence"/>
</dbReference>
<dbReference type="GO" id="GO:0016887">
    <property type="term" value="F:ATP hydrolysis activity"/>
    <property type="evidence" value="ECO:0007669"/>
    <property type="project" value="InterPro"/>
</dbReference>
<evidence type="ECO:0000259" key="8">
    <source>
        <dbReference type="PROSITE" id="PS50893"/>
    </source>
</evidence>
<evidence type="ECO:0000313" key="10">
    <source>
        <dbReference type="Proteomes" id="UP000199496"/>
    </source>
</evidence>
<name>A0A1H9BAG5_9GAMM</name>
<keyword evidence="6" id="KW-0764">Sulfate transport</keyword>
<dbReference type="GO" id="GO:0015419">
    <property type="term" value="F:ABC-type sulfate transporter activity"/>
    <property type="evidence" value="ECO:0007669"/>
    <property type="project" value="InterPro"/>
</dbReference>
<keyword evidence="1" id="KW-0813">Transport</keyword>
<dbReference type="OrthoDB" id="9802264at2"/>